<dbReference type="AlphaFoldDB" id="A0A6J2WBM8"/>
<name>A0A6J2WBM8_CHACN</name>
<proteinExistence type="predicted"/>
<dbReference type="InParanoid" id="A0A6J2WBM8"/>
<reference evidence="2" key="1">
    <citation type="submission" date="2025-08" db="UniProtKB">
        <authorList>
            <consortium name="RefSeq"/>
        </authorList>
    </citation>
    <scope>IDENTIFICATION</scope>
</reference>
<accession>A0A6J2WBM8</accession>
<dbReference type="GO" id="GO:0006955">
    <property type="term" value="P:immune response"/>
    <property type="evidence" value="ECO:0007669"/>
    <property type="project" value="TreeGrafter"/>
</dbReference>
<keyword evidence="1" id="KW-1185">Reference proteome</keyword>
<dbReference type="PANTHER" id="PTHR14241:SF1">
    <property type="entry name" value="INTERFERON-INDUCED PROTEIN 44-RELATED"/>
    <property type="match status" value="1"/>
</dbReference>
<protein>
    <submittedName>
        <fullName evidence="2">Interferon-induced protein 44-like</fullName>
    </submittedName>
</protein>
<dbReference type="Proteomes" id="UP000504632">
    <property type="component" value="Chromosome 9"/>
</dbReference>
<organism evidence="1 2">
    <name type="scientific">Chanos chanos</name>
    <name type="common">Milkfish</name>
    <name type="synonym">Mugil chanos</name>
    <dbReference type="NCBI Taxonomy" id="29144"/>
    <lineage>
        <taxon>Eukaryota</taxon>
        <taxon>Metazoa</taxon>
        <taxon>Chordata</taxon>
        <taxon>Craniata</taxon>
        <taxon>Vertebrata</taxon>
        <taxon>Euteleostomi</taxon>
        <taxon>Actinopterygii</taxon>
        <taxon>Neopterygii</taxon>
        <taxon>Teleostei</taxon>
        <taxon>Ostariophysi</taxon>
        <taxon>Gonorynchiformes</taxon>
        <taxon>Chanidae</taxon>
        <taxon>Chanos</taxon>
    </lineage>
</organism>
<dbReference type="RefSeq" id="XP_030641307.1">
    <property type="nucleotide sequence ID" value="XM_030785447.1"/>
</dbReference>
<sequence length="176" mass="20043">MGLEETGGMHSEDITSILKGHIMEDVKFSQDSPLSEGNHGYKQNPSLTDKVHCLVSVLPADKISLMKDVIFEKMRTIREKARDLKIPQVVLMTRVDEACPLVKTDLKKIYSSMKIRQKMQECHFRLGVPMNCIYPVKNYHEETSLSPDEDCVILEALKHILDFADDHMTTLLTPTN</sequence>
<dbReference type="GeneID" id="115821642"/>
<dbReference type="OrthoDB" id="25620at2759"/>
<evidence type="ECO:0000313" key="2">
    <source>
        <dbReference type="RefSeq" id="XP_030641307.1"/>
    </source>
</evidence>
<evidence type="ECO:0000313" key="1">
    <source>
        <dbReference type="Proteomes" id="UP000504632"/>
    </source>
</evidence>
<gene>
    <name evidence="2" type="primary">LOC115821642</name>
</gene>
<dbReference type="PANTHER" id="PTHR14241">
    <property type="entry name" value="INTERFERON-INDUCED PROTEIN 44"/>
    <property type="match status" value="1"/>
</dbReference>